<keyword evidence="2" id="KW-0808">Transferase</keyword>
<dbReference type="PANTHER" id="PTHR45339">
    <property type="entry name" value="HYBRID SIGNAL TRANSDUCTION HISTIDINE KINASE J"/>
    <property type="match status" value="1"/>
</dbReference>
<dbReference type="InterPro" id="IPR035965">
    <property type="entry name" value="PAS-like_dom_sf"/>
</dbReference>
<dbReference type="SUPFAM" id="SSF55874">
    <property type="entry name" value="ATPase domain of HSP90 chaperone/DNA topoisomerase II/histidine kinase"/>
    <property type="match status" value="1"/>
</dbReference>
<dbReference type="PROSITE" id="PS50110">
    <property type="entry name" value="RESPONSE_REGULATORY"/>
    <property type="match status" value="1"/>
</dbReference>
<feature type="compositionally biased region" description="Polar residues" evidence="5">
    <location>
        <begin position="103"/>
        <end position="113"/>
    </location>
</feature>
<evidence type="ECO:0000256" key="3">
    <source>
        <dbReference type="ARBA" id="ARBA00022777"/>
    </source>
</evidence>
<evidence type="ECO:0000256" key="4">
    <source>
        <dbReference type="PROSITE-ProRule" id="PRU00169"/>
    </source>
</evidence>
<feature type="compositionally biased region" description="Polar residues" evidence="5">
    <location>
        <begin position="300"/>
        <end position="310"/>
    </location>
</feature>
<dbReference type="EMBL" id="JAAAIP010000752">
    <property type="protein sequence ID" value="KAG0313036.1"/>
    <property type="molecule type" value="Genomic_DNA"/>
</dbReference>
<feature type="compositionally biased region" description="Low complexity" evidence="5">
    <location>
        <begin position="2772"/>
        <end position="2811"/>
    </location>
</feature>
<evidence type="ECO:0000259" key="6">
    <source>
        <dbReference type="PROSITE" id="PS50011"/>
    </source>
</evidence>
<feature type="region of interest" description="Disordered" evidence="5">
    <location>
        <begin position="1234"/>
        <end position="1259"/>
    </location>
</feature>
<dbReference type="SMART" id="SM00091">
    <property type="entry name" value="PAS"/>
    <property type="match status" value="1"/>
</dbReference>
<dbReference type="InterPro" id="IPR003018">
    <property type="entry name" value="GAF"/>
</dbReference>
<dbReference type="InterPro" id="IPR003661">
    <property type="entry name" value="HisK_dim/P_dom"/>
</dbReference>
<proteinExistence type="predicted"/>
<dbReference type="Gene3D" id="1.10.510.10">
    <property type="entry name" value="Transferase(Phosphotransferase) domain 1"/>
    <property type="match status" value="1"/>
</dbReference>
<dbReference type="CDD" id="cd17546">
    <property type="entry name" value="REC_hyHK_CKI1_RcsC-like"/>
    <property type="match status" value="1"/>
</dbReference>
<dbReference type="SUPFAM" id="SSF56112">
    <property type="entry name" value="Protein kinase-like (PK-like)"/>
    <property type="match status" value="1"/>
</dbReference>
<dbReference type="GO" id="GO:0000155">
    <property type="term" value="F:phosphorelay sensor kinase activity"/>
    <property type="evidence" value="ECO:0007669"/>
    <property type="project" value="InterPro"/>
</dbReference>
<dbReference type="PROSITE" id="PS50109">
    <property type="entry name" value="HIS_KIN"/>
    <property type="match status" value="1"/>
</dbReference>
<dbReference type="InterPro" id="IPR011006">
    <property type="entry name" value="CheY-like_superfamily"/>
</dbReference>
<feature type="domain" description="Histidine kinase" evidence="7">
    <location>
        <begin position="2164"/>
        <end position="2417"/>
    </location>
</feature>
<feature type="compositionally biased region" description="Polar residues" evidence="5">
    <location>
        <begin position="1878"/>
        <end position="1903"/>
    </location>
</feature>
<keyword evidence="1 4" id="KW-0597">Phosphoprotein</keyword>
<dbReference type="Proteomes" id="UP000738325">
    <property type="component" value="Unassembled WGS sequence"/>
</dbReference>
<dbReference type="InterPro" id="IPR004358">
    <property type="entry name" value="Sig_transdc_His_kin-like_C"/>
</dbReference>
<dbReference type="InterPro" id="IPR003594">
    <property type="entry name" value="HATPase_dom"/>
</dbReference>
<organism evidence="10 11">
    <name type="scientific">Dissophora globulifera</name>
    <dbReference type="NCBI Taxonomy" id="979702"/>
    <lineage>
        <taxon>Eukaryota</taxon>
        <taxon>Fungi</taxon>
        <taxon>Fungi incertae sedis</taxon>
        <taxon>Mucoromycota</taxon>
        <taxon>Mortierellomycotina</taxon>
        <taxon>Mortierellomycetes</taxon>
        <taxon>Mortierellales</taxon>
        <taxon>Mortierellaceae</taxon>
        <taxon>Dissophora</taxon>
    </lineage>
</organism>
<dbReference type="PROSITE" id="PS50011">
    <property type="entry name" value="PROTEIN_KINASE_DOM"/>
    <property type="match status" value="1"/>
</dbReference>
<evidence type="ECO:0000256" key="5">
    <source>
        <dbReference type="SAM" id="MobiDB-lite"/>
    </source>
</evidence>
<evidence type="ECO:0000256" key="2">
    <source>
        <dbReference type="ARBA" id="ARBA00022679"/>
    </source>
</evidence>
<dbReference type="PROSITE" id="PS50112">
    <property type="entry name" value="PAS"/>
    <property type="match status" value="1"/>
</dbReference>
<feature type="compositionally biased region" description="Basic and acidic residues" evidence="5">
    <location>
        <begin position="227"/>
        <end position="237"/>
    </location>
</feature>
<dbReference type="Pfam" id="PF13191">
    <property type="entry name" value="AAA_16"/>
    <property type="match status" value="1"/>
</dbReference>
<gene>
    <name evidence="10" type="ORF">BGZ99_009139</name>
</gene>
<evidence type="ECO:0000313" key="11">
    <source>
        <dbReference type="Proteomes" id="UP000738325"/>
    </source>
</evidence>
<feature type="domain" description="Protein kinase" evidence="6">
    <location>
        <begin position="212"/>
        <end position="554"/>
    </location>
</feature>
<dbReference type="Pfam" id="PF00072">
    <property type="entry name" value="Response_reg"/>
    <property type="match status" value="1"/>
</dbReference>
<dbReference type="InterPro" id="IPR027417">
    <property type="entry name" value="P-loop_NTPase"/>
</dbReference>
<evidence type="ECO:0008006" key="12">
    <source>
        <dbReference type="Google" id="ProtNLM"/>
    </source>
</evidence>
<dbReference type="SUPFAM" id="SSF47384">
    <property type="entry name" value="Homodimeric domain of signal transducing histidine kinase"/>
    <property type="match status" value="1"/>
</dbReference>
<dbReference type="Gene3D" id="3.30.450.20">
    <property type="entry name" value="PAS domain"/>
    <property type="match status" value="1"/>
</dbReference>
<name>A0A9P6R5E0_9FUNG</name>
<dbReference type="CDD" id="cd16922">
    <property type="entry name" value="HATPase_EvgS-ArcB-TorS-like"/>
    <property type="match status" value="1"/>
</dbReference>
<dbReference type="Gene3D" id="3.40.50.2300">
    <property type="match status" value="1"/>
</dbReference>
<dbReference type="InterPro" id="IPR000719">
    <property type="entry name" value="Prot_kinase_dom"/>
</dbReference>
<comment type="caution">
    <text evidence="10">The sequence shown here is derived from an EMBL/GenBank/DDBJ whole genome shotgun (WGS) entry which is preliminary data.</text>
</comment>
<dbReference type="Pfam" id="PF02518">
    <property type="entry name" value="HATPase_c"/>
    <property type="match status" value="1"/>
</dbReference>
<evidence type="ECO:0000259" key="7">
    <source>
        <dbReference type="PROSITE" id="PS50109"/>
    </source>
</evidence>
<feature type="domain" description="Response regulatory" evidence="8">
    <location>
        <begin position="2904"/>
        <end position="3027"/>
    </location>
</feature>
<dbReference type="InterPro" id="IPR005467">
    <property type="entry name" value="His_kinase_dom"/>
</dbReference>
<reference evidence="10" key="1">
    <citation type="journal article" date="2020" name="Fungal Divers.">
        <title>Resolving the Mortierellaceae phylogeny through synthesis of multi-gene phylogenetics and phylogenomics.</title>
        <authorList>
            <person name="Vandepol N."/>
            <person name="Liber J."/>
            <person name="Desiro A."/>
            <person name="Na H."/>
            <person name="Kennedy M."/>
            <person name="Barry K."/>
            <person name="Grigoriev I.V."/>
            <person name="Miller A.N."/>
            <person name="O'Donnell K."/>
            <person name="Stajich J.E."/>
            <person name="Bonito G."/>
        </authorList>
    </citation>
    <scope>NUCLEOTIDE SEQUENCE</scope>
    <source>
        <strain evidence="10">REB-010B</strain>
    </source>
</reference>
<dbReference type="SMART" id="SM00448">
    <property type="entry name" value="REC"/>
    <property type="match status" value="1"/>
</dbReference>
<feature type="domain" description="PAS" evidence="9">
    <location>
        <begin position="2087"/>
        <end position="2158"/>
    </location>
</feature>
<dbReference type="Pfam" id="PF00512">
    <property type="entry name" value="HisKA"/>
    <property type="match status" value="1"/>
</dbReference>
<protein>
    <recommendedName>
        <fullName evidence="12">Protein kinase domain-containing protein</fullName>
    </recommendedName>
</protein>
<feature type="region of interest" description="Disordered" evidence="5">
    <location>
        <begin position="196"/>
        <end position="237"/>
    </location>
</feature>
<evidence type="ECO:0000259" key="9">
    <source>
        <dbReference type="PROSITE" id="PS50112"/>
    </source>
</evidence>
<dbReference type="InterPro" id="IPR001789">
    <property type="entry name" value="Sig_transdc_resp-reg_receiver"/>
</dbReference>
<dbReference type="SUPFAM" id="SSF52540">
    <property type="entry name" value="P-loop containing nucleoside triphosphate hydrolases"/>
    <property type="match status" value="1"/>
</dbReference>
<feature type="compositionally biased region" description="Polar residues" evidence="5">
    <location>
        <begin position="374"/>
        <end position="408"/>
    </location>
</feature>
<dbReference type="PRINTS" id="PR00344">
    <property type="entry name" value="BCTRLSENSOR"/>
</dbReference>
<feature type="region of interest" description="Disordered" evidence="5">
    <location>
        <begin position="290"/>
        <end position="310"/>
    </location>
</feature>
<feature type="compositionally biased region" description="Polar residues" evidence="5">
    <location>
        <begin position="2734"/>
        <end position="2745"/>
    </location>
</feature>
<dbReference type="InterPro" id="IPR036890">
    <property type="entry name" value="HATPase_C_sf"/>
</dbReference>
<dbReference type="GO" id="GO:0005524">
    <property type="term" value="F:ATP binding"/>
    <property type="evidence" value="ECO:0007669"/>
    <property type="project" value="InterPro"/>
</dbReference>
<sequence>MNGHAHSHHNARLDQETLGSALCQPPLRYGEVHHSPINGLPGYPPRRAFVAPSFGVTPKRPQQHPPRLSDDNSDIRSSTGGGSSNNPTSDAFTRASKCHLNPSPHSRQQSQQDDIYDNPYKAPSYTNSSAFVPPKIKGYEFRGGSQAGYIGLTIGKRTSDGLPVLGKLHQSRILLQHEHRILKQLRIVDSSYDPNSALSSASASMQSSEGDTTLKDSLPGSSFSENDCSKSPEPVRAKETGYEAGLVEGESYFNRIVEDFIDLDQSDTSIIIMRRLGPNLLSPQHPRFLGLEETDGHQSPEAQGNQTAESPFSEVHHFLVFCLKAASILEALQRSNLAHLALCPTAFHWEPPMTDVTGPESNVRGEAEPKKSKSSALNPTSLYHDANSATTERSASQQEKGTQASQDGRASRLLDWDVNKTRLRLFDFSHSKILSHERARAPHNIVEWQIPGYLEFHLQYLAPEQTGRAETWMDHRTDIYGLGATLFSLLTMQFPNRGSDSVQILQGVLSRDLPPLDAFRPDMPPVIDSILRKMTKKQPSQRYQTAFGFKQDIIHCLNELCMKGTIDSFPLGKHDVSYHFVLPNTVFGCHLEQQMISAAIAQAASAYQHSMSGDISDSVSEEGDMAAMKVAAMNDSDHYVFEDDIVSLQSQAQSKISLSSRTLLMTPKPFDGSMSVHRGSETSDPVVRAIFVSGPSGVGKTILIRGMATVARNSGLFAGGIFEAEGSEPYSAILMCLQSVLQQLLAQHTDALASLVVAIRTAFEPSSGIGIVCDLVPELKYFFNGSEIPKSEDVPLTHSVARFHALILKLIRVISTHFFMTWLIDDIHYADENSIALLATLVNVSKRLPIVLIMTHRDTVECLIKVKQILGGSNLSSNNHTGSYGPSGSVHHDPLVDEISSLSSSVSAAASMSKTTALRATGLPLVVRGGGGVRFIRLQNPRLEAIQEFLSALLHRDEAEVLSLAKVLHQKSWLTIRQLVLELYRNQAIYFNSVTRQWDWQSCPEKLAEVVRRLTGEEHSFLESRFRALDNDTKKTLICAAICGSIFTIHEIQRLASTAYAWEGNEDLRPEQQSYASETIDPESNKGCNAMAGLQSALKEGILVYTSIPDLLRWHHSVMRKVALELFEGTDEKERLHYEMAKILFEVPGQEFKTAIHILQCLDLVKKKIALNAKDASDERNDDDDAPPELDAQPLRTILSLAGEKSQRSGAQDMAVTYWYAALSLMPENCWDPIPPKDAGADGSNDNHMEDVEDSESAVEKSDVYHEALKLNLQCIEAERWRENFAKASAICETILKNITDPIDRARIYQHQIEIAAWAYSQPEKATDIAIRCMQELGMSKDVSFNPNQEEIRDIYERTHKMLLEHMDELQSENRKICTDPKIIALMEVLSISNASLYYSNVPFLAAGVAQSMDLVCKYGITKDAGRALVSFALTHSTWHGCLENAFELGKLACKVCNDNHHVKFLFYLTVQQWGDHIANSIPALEETLQAADLTCDRLFHTAGMIHVSVMRVLLGRVHLRDCMSSTIDLITKHIEFGPKSHGVEVMQGILQMIKCLKGQTNSSDPETMFDDNEFVESKTNGKRNKPPALAHNNSTFTMLKIVVAFIFGHYGFINEVTSTWHDDPKSMMNFEGSWISHTIFTVVGLSLVNILRTEKDPDARKTLQDRLFAIRDRMAVRASKFPTNHAAMFYLLEAEIADQALEHEVDFKQVLLLYEKAIAYATDGTFPLHKNISYEMAGKCHLRHGLVTSARCLISNARHGYQAWGARGKVLWFYETFPAWFKTPPEIECAVPARGLFYRPSNVEPPSGIHSLSSNATTGSIGGTTLARSSSLSSTGTSPWLSSSPKTTYSPIGYKSDSMSAAAAVIAQSCMATNLQSSGGSPANSSTGTSHLLQSTWPSSPKSPELENADLDVLDFSSVIEAMQVIASEIDLDPLLVKSLGVLNQSVGAKRCCVIISKDDKLVLAASKGDRERCESVNPPMDIGKCNWLFHGVINYVVNTSTPCLLTNTKDDPRFCADEYLKQRMDLKTVLCAPIMHKAALVGVLYMEDFPERAFANKRMLVMNLLVQQLGISITNALLYQSVQQSETKLNDLLENMPCGIALWDATAHHCQYINSSWSDMTGFSLQEILDSEWKVLTHEDEAAIYAQHWRERVQAGVPCQCPFSGILGMLSLLSDSSGLSQEQYEFVDMAKASCEMLIRIVDDLLNFSKLEADKVTLEYIPLCFEEILGDVCDLLVPLASRKGLELIILIDDTMPIILIGDPDRMKQILMNLIGNAIKFSTTGNVVVEFWHERNKRQDIIRPKNERSPNSVLNVPSGGEMPKQKHEMELDNTTLGDEVILHCSVKDQGIGMTPEEQKMLFVSFQQTDNGTTRKYGGTGLGLSICAQLIAHMHGEVIVESEKGNGTTFTFTAKLRTDTLYDEENSPEELARIKECRKIVGACEEAMKGKKFLVLTPNKQLREQITRILRDSMYSEFDDVRSALASGTIMMTGECATPCQDMDINGVGRNNEMASDNPDDTNAIFSSSSRFTGLDNLTQFDFIIVDDVLDSAELDRIYPSPAIAFVLLLAPTTETLRWILPPAVKKVNTEPEEPESGDIDVGGRERNHHAAKVVYAVEKTFGKDQRVAYEVSPRRNSTTLTELSSGIATAGPAEVSTRLAETPSQLFRKRKSSRHITVTRPLPHWNRMQSDEEPMMETTTFQVRRLIKPVRRMKLLQILYAALVRSEKPRPRSDNVNTSTAQGSLRSDPDGESSGYDYEEIVDERRRRSITEETSSVPISPSSGSLSPLALARSNSASPRTASPSPASSSSLKRRREQVTPDVVAGGRLTRRLKATKHNAESEFNFELAESSSLDPALAEKYPQNMGLSHVVTSGSNTPKRARNNDALLFLLTPEEQRSCRGKNVLVAEDDFVSQKILQKQLSKLGMNVVIANNGQEAINLWLSAERGFYTIAIFDHHMPIMDGLAATRKLRALEAEEQAVIRIPIVGLSADIQQSTKESCIKAGMDEYMTKPLLTKGLALLIQRYCSD</sequence>
<evidence type="ECO:0000259" key="8">
    <source>
        <dbReference type="PROSITE" id="PS50110"/>
    </source>
</evidence>
<dbReference type="InterPro" id="IPR041664">
    <property type="entry name" value="AAA_16"/>
</dbReference>
<dbReference type="InterPro" id="IPR029016">
    <property type="entry name" value="GAF-like_dom_sf"/>
</dbReference>
<keyword evidence="3" id="KW-0418">Kinase</keyword>
<dbReference type="PANTHER" id="PTHR45339:SF5">
    <property type="entry name" value="HISTIDINE KINASE"/>
    <property type="match status" value="1"/>
</dbReference>
<dbReference type="SMART" id="SM00065">
    <property type="entry name" value="GAF"/>
    <property type="match status" value="1"/>
</dbReference>
<dbReference type="Gene3D" id="1.10.287.130">
    <property type="match status" value="1"/>
</dbReference>
<dbReference type="OrthoDB" id="60033at2759"/>
<feature type="region of interest" description="Disordered" evidence="5">
    <location>
        <begin position="2727"/>
        <end position="2823"/>
    </location>
</feature>
<feature type="region of interest" description="Disordered" evidence="5">
    <location>
        <begin position="1825"/>
        <end position="1847"/>
    </location>
</feature>
<dbReference type="InterPro" id="IPR000014">
    <property type="entry name" value="PAS"/>
</dbReference>
<accession>A0A9P6R5E0</accession>
<dbReference type="Gene3D" id="3.30.565.10">
    <property type="entry name" value="Histidine kinase-like ATPase, C-terminal domain"/>
    <property type="match status" value="1"/>
</dbReference>
<dbReference type="SMART" id="SM00387">
    <property type="entry name" value="HATPase_c"/>
    <property type="match status" value="1"/>
</dbReference>
<keyword evidence="11" id="KW-1185">Reference proteome</keyword>
<evidence type="ECO:0000313" key="10">
    <source>
        <dbReference type="EMBL" id="KAG0313036.1"/>
    </source>
</evidence>
<evidence type="ECO:0000256" key="1">
    <source>
        <dbReference type="ARBA" id="ARBA00022553"/>
    </source>
</evidence>
<feature type="region of interest" description="Disordered" evidence="5">
    <location>
        <begin position="49"/>
        <end position="128"/>
    </location>
</feature>
<feature type="modified residue" description="4-aspartylphosphate" evidence="4">
    <location>
        <position position="2956"/>
    </location>
</feature>
<dbReference type="SUPFAM" id="SSF52172">
    <property type="entry name" value="CheY-like"/>
    <property type="match status" value="1"/>
</dbReference>
<dbReference type="InterPro" id="IPR011009">
    <property type="entry name" value="Kinase-like_dom_sf"/>
</dbReference>
<dbReference type="SUPFAM" id="SSF55785">
    <property type="entry name" value="PYP-like sensor domain (PAS domain)"/>
    <property type="match status" value="1"/>
</dbReference>
<dbReference type="Gene3D" id="3.30.450.40">
    <property type="match status" value="1"/>
</dbReference>
<feature type="compositionally biased region" description="Low complexity" evidence="5">
    <location>
        <begin position="1825"/>
        <end position="1845"/>
    </location>
</feature>
<feature type="region of interest" description="Disordered" evidence="5">
    <location>
        <begin position="1878"/>
        <end position="1905"/>
    </location>
</feature>
<dbReference type="SUPFAM" id="SSF55781">
    <property type="entry name" value="GAF domain-like"/>
    <property type="match status" value="1"/>
</dbReference>
<dbReference type="Pfam" id="PF01590">
    <property type="entry name" value="GAF"/>
    <property type="match status" value="1"/>
</dbReference>
<feature type="region of interest" description="Disordered" evidence="5">
    <location>
        <begin position="351"/>
        <end position="409"/>
    </location>
</feature>
<dbReference type="InterPro" id="IPR036097">
    <property type="entry name" value="HisK_dim/P_sf"/>
</dbReference>
<feature type="compositionally biased region" description="Low complexity" evidence="5">
    <location>
        <begin position="196"/>
        <end position="208"/>
    </location>
</feature>